<proteinExistence type="predicted"/>
<dbReference type="Proteomes" id="UP000240322">
    <property type="component" value="Unassembled WGS sequence"/>
</dbReference>
<evidence type="ECO:0000313" key="3">
    <source>
        <dbReference type="EMBL" id="PSN85382.1"/>
    </source>
</evidence>
<organism evidence="3 4">
    <name type="scientific">Candidatus Marsarchaeota G2 archaeon OSP_D</name>
    <dbReference type="NCBI Taxonomy" id="1978157"/>
    <lineage>
        <taxon>Archaea</taxon>
        <taxon>Candidatus Marsarchaeota</taxon>
        <taxon>Candidatus Marsarchaeota group 2</taxon>
    </lineage>
</organism>
<evidence type="ECO:0000259" key="2">
    <source>
        <dbReference type="SMART" id="SM00470"/>
    </source>
</evidence>
<comment type="caution">
    <text evidence="3">The sequence shown here is derived from an EMBL/GenBank/DDBJ whole genome shotgun (WGS) entry which is preliminary data.</text>
</comment>
<dbReference type="PANTHER" id="PTHR33375:SF1">
    <property type="entry name" value="CHROMOSOME-PARTITIONING PROTEIN PARB-RELATED"/>
    <property type="match status" value="1"/>
</dbReference>
<protein>
    <recommendedName>
        <fullName evidence="2">ParB-like N-terminal domain-containing protein</fullName>
    </recommendedName>
</protein>
<dbReference type="Gene3D" id="3.90.1530.10">
    <property type="entry name" value="Conserved hypothetical protein from pyrococcus furiosus pfu- 392566-001, ParB domain"/>
    <property type="match status" value="1"/>
</dbReference>
<dbReference type="GO" id="GO:0005694">
    <property type="term" value="C:chromosome"/>
    <property type="evidence" value="ECO:0007669"/>
    <property type="project" value="TreeGrafter"/>
</dbReference>
<feature type="domain" description="ParB-like N-terminal" evidence="2">
    <location>
        <begin position="40"/>
        <end position="133"/>
    </location>
</feature>
<dbReference type="Pfam" id="PF02195">
    <property type="entry name" value="ParB_N"/>
    <property type="match status" value="1"/>
</dbReference>
<dbReference type="AlphaFoldDB" id="A0A2R6AG72"/>
<sequence>MAVEENISVGGWRVLELPLASLVEWDKNPRGPLSMEVKFADLAAKEWDEEDEGKLSDDFEKGEAFEGLRRSLREHGQISPLVVTDGPEEGKYFVVAGNRRLAAARAAGLKTLVALYRPMSEDEMYRYAVADNAFRLDFPPENLGAVFRRFHDEKGWSWEKVGQYFGLPRSTVRAYVKEAEEMQRLRSRGISKKTAESMGKASYSYRVPDDKLFKAAQEADKLGGASPSQARTIARMMASGVQPEEAVRSAIQGGSGEAENRGGAGEGEEAETKAEPLIKSVLVTFDPALAGEFMERRGGGKLQGQDVLRLVAEALHGVIIFGDTLPTSKRFQAIVERGREIYGDTWAVEAAKRVEEALLSLIGD</sequence>
<dbReference type="SUPFAM" id="SSF109709">
    <property type="entry name" value="KorB DNA-binding domain-like"/>
    <property type="match status" value="1"/>
</dbReference>
<dbReference type="PANTHER" id="PTHR33375">
    <property type="entry name" value="CHROMOSOME-PARTITIONING PROTEIN PARB-RELATED"/>
    <property type="match status" value="1"/>
</dbReference>
<dbReference type="SMART" id="SM00470">
    <property type="entry name" value="ParB"/>
    <property type="match status" value="1"/>
</dbReference>
<gene>
    <name evidence="3" type="ORF">B9Q03_12350</name>
</gene>
<accession>A0A2R6AG72</accession>
<dbReference type="InterPro" id="IPR036086">
    <property type="entry name" value="ParB/Sulfiredoxin_sf"/>
</dbReference>
<feature type="region of interest" description="Disordered" evidence="1">
    <location>
        <begin position="248"/>
        <end position="272"/>
    </location>
</feature>
<dbReference type="GO" id="GO:0007059">
    <property type="term" value="P:chromosome segregation"/>
    <property type="evidence" value="ECO:0007669"/>
    <property type="project" value="TreeGrafter"/>
</dbReference>
<evidence type="ECO:0000256" key="1">
    <source>
        <dbReference type="SAM" id="MobiDB-lite"/>
    </source>
</evidence>
<reference evidence="3 4" key="1">
    <citation type="submission" date="2017-04" db="EMBL/GenBank/DDBJ databases">
        <title>Novel microbial lineages endemic to geothermal iron-oxide mats fill important gaps in the evolutionary history of Archaea.</title>
        <authorList>
            <person name="Jay Z.J."/>
            <person name="Beam J.P."/>
            <person name="Dlakic M."/>
            <person name="Rusch D.B."/>
            <person name="Kozubal M.A."/>
            <person name="Inskeep W.P."/>
        </authorList>
    </citation>
    <scope>NUCLEOTIDE SEQUENCE [LARGE SCALE GENOMIC DNA]</scope>
    <source>
        <strain evidence="3">OSP_D</strain>
    </source>
</reference>
<dbReference type="SUPFAM" id="SSF110849">
    <property type="entry name" value="ParB/Sulfiredoxin"/>
    <property type="match status" value="1"/>
</dbReference>
<evidence type="ECO:0000313" key="4">
    <source>
        <dbReference type="Proteomes" id="UP000240322"/>
    </source>
</evidence>
<dbReference type="InterPro" id="IPR003115">
    <property type="entry name" value="ParB_N"/>
</dbReference>
<name>A0A2R6AG72_9ARCH</name>
<dbReference type="InterPro" id="IPR050336">
    <property type="entry name" value="Chromosome_partition/occlusion"/>
</dbReference>
<dbReference type="EMBL" id="NEXE01000242">
    <property type="protein sequence ID" value="PSN85382.1"/>
    <property type="molecule type" value="Genomic_DNA"/>
</dbReference>